<evidence type="ECO:0000313" key="8">
    <source>
        <dbReference type="Proteomes" id="UP000736164"/>
    </source>
</evidence>
<evidence type="ECO:0000256" key="1">
    <source>
        <dbReference type="ARBA" id="ARBA00004141"/>
    </source>
</evidence>
<keyword evidence="3 6" id="KW-0812">Transmembrane</keyword>
<feature type="non-terminal residue" evidence="7">
    <location>
        <position position="1"/>
    </location>
</feature>
<evidence type="ECO:0000256" key="6">
    <source>
        <dbReference type="SAM" id="Phobius"/>
    </source>
</evidence>
<dbReference type="InterPro" id="IPR010540">
    <property type="entry name" value="CmpB_TMEM229"/>
</dbReference>
<dbReference type="Pfam" id="PF06541">
    <property type="entry name" value="ABC_trans_CmpB"/>
    <property type="match status" value="1"/>
</dbReference>
<evidence type="ECO:0000313" key="7">
    <source>
        <dbReference type="EMBL" id="MBN3320223.1"/>
    </source>
</evidence>
<keyword evidence="4 6" id="KW-1133">Transmembrane helix</keyword>
<evidence type="ECO:0000256" key="3">
    <source>
        <dbReference type="ARBA" id="ARBA00022692"/>
    </source>
</evidence>
<comment type="similarity">
    <text evidence="2">Belongs to the TMEM229 family.</text>
</comment>
<feature type="transmembrane region" description="Helical" evidence="6">
    <location>
        <begin position="69"/>
        <end position="90"/>
    </location>
</feature>
<feature type="non-terminal residue" evidence="7">
    <location>
        <position position="148"/>
    </location>
</feature>
<accession>A0A8J7TEF4</accession>
<organism evidence="7 8">
    <name type="scientific">Atractosteus spatula</name>
    <name type="common">Alligator gar</name>
    <name type="synonym">Lepisosteus spatula</name>
    <dbReference type="NCBI Taxonomy" id="7917"/>
    <lineage>
        <taxon>Eukaryota</taxon>
        <taxon>Metazoa</taxon>
        <taxon>Chordata</taxon>
        <taxon>Craniata</taxon>
        <taxon>Vertebrata</taxon>
        <taxon>Euteleostomi</taxon>
        <taxon>Actinopterygii</taxon>
        <taxon>Neopterygii</taxon>
        <taxon>Holostei</taxon>
        <taxon>Semionotiformes</taxon>
        <taxon>Lepisosteidae</taxon>
        <taxon>Atractosteus</taxon>
    </lineage>
</organism>
<proteinExistence type="inferred from homology"/>
<evidence type="ECO:0000256" key="2">
    <source>
        <dbReference type="ARBA" id="ARBA00006371"/>
    </source>
</evidence>
<dbReference type="AlphaFoldDB" id="A0A8J7TEF4"/>
<dbReference type="GO" id="GO:0016020">
    <property type="term" value="C:membrane"/>
    <property type="evidence" value="ECO:0007669"/>
    <property type="project" value="UniProtKB-SubCell"/>
</dbReference>
<protein>
    <submittedName>
        <fullName evidence="7">T229B protein</fullName>
    </submittedName>
</protein>
<dbReference type="PANTHER" id="PTHR31746:SF3">
    <property type="entry name" value="TRANSMEMBRANE PROTEIN 229B"/>
    <property type="match status" value="1"/>
</dbReference>
<evidence type="ECO:0000256" key="4">
    <source>
        <dbReference type="ARBA" id="ARBA00022989"/>
    </source>
</evidence>
<dbReference type="PANTHER" id="PTHR31746">
    <property type="entry name" value="TRANSMEMBRANE PROTEIN 229 FAMILY MEMBER"/>
    <property type="match status" value="1"/>
</dbReference>
<name>A0A8J7TEF4_ATRSP</name>
<gene>
    <name evidence="7" type="primary">Tmem229b_2</name>
    <name evidence="7" type="ORF">GTO95_0016816</name>
</gene>
<reference evidence="7" key="1">
    <citation type="journal article" date="2021" name="Cell">
        <title>Tracing the genetic footprints of vertebrate landing in non-teleost ray-finned fishes.</title>
        <authorList>
            <person name="Bi X."/>
            <person name="Wang K."/>
            <person name="Yang L."/>
            <person name="Pan H."/>
            <person name="Jiang H."/>
            <person name="Wei Q."/>
            <person name="Fang M."/>
            <person name="Yu H."/>
            <person name="Zhu C."/>
            <person name="Cai Y."/>
            <person name="He Y."/>
            <person name="Gan X."/>
            <person name="Zeng H."/>
            <person name="Yu D."/>
            <person name="Zhu Y."/>
            <person name="Jiang H."/>
            <person name="Qiu Q."/>
            <person name="Yang H."/>
            <person name="Zhang Y.E."/>
            <person name="Wang W."/>
            <person name="Zhu M."/>
            <person name="He S."/>
            <person name="Zhang G."/>
        </authorList>
    </citation>
    <scope>NUCLEOTIDE SEQUENCE</scope>
    <source>
        <strain evidence="7">Allg_001</strain>
    </source>
</reference>
<sequence length="148" mass="17886">MFFRWYLYGLHGYFCEVTFTAASDFKLNRTWKLMGHSSIWAFFIYATSILLIERMYLRLRPHYTKFKRAVIYTLWIYLWEFSTGFILRYFNACPWDYSSFNYNVMGLVTMEYAIYWFLGSIIAEQVVIKTTMKLGLDNKLNNILSRNL</sequence>
<feature type="transmembrane region" description="Helical" evidence="6">
    <location>
        <begin position="102"/>
        <end position="123"/>
    </location>
</feature>
<keyword evidence="8" id="KW-1185">Reference proteome</keyword>
<keyword evidence="5 6" id="KW-0472">Membrane</keyword>
<evidence type="ECO:0000256" key="5">
    <source>
        <dbReference type="ARBA" id="ARBA00023136"/>
    </source>
</evidence>
<comment type="subcellular location">
    <subcellularLocation>
        <location evidence="1">Membrane</location>
        <topology evidence="1">Multi-pass membrane protein</topology>
    </subcellularLocation>
</comment>
<dbReference type="Proteomes" id="UP000736164">
    <property type="component" value="Unassembled WGS sequence"/>
</dbReference>
<feature type="transmembrane region" description="Helical" evidence="6">
    <location>
        <begin position="39"/>
        <end position="57"/>
    </location>
</feature>
<comment type="caution">
    <text evidence="7">The sequence shown here is derived from an EMBL/GenBank/DDBJ whole genome shotgun (WGS) entry which is preliminary data.</text>
</comment>
<dbReference type="EMBL" id="JAAWVO010051054">
    <property type="protein sequence ID" value="MBN3320223.1"/>
    <property type="molecule type" value="Genomic_DNA"/>
</dbReference>